<evidence type="ECO:0000313" key="2">
    <source>
        <dbReference type="EMBL" id="KAL3664258.1"/>
    </source>
</evidence>
<accession>A0ABD3FC03</accession>
<dbReference type="AlphaFoldDB" id="A0ABD3FC03"/>
<name>A0ABD3FC03_9STRA</name>
<evidence type="ECO:0000256" key="1">
    <source>
        <dbReference type="SAM" id="MobiDB-lite"/>
    </source>
</evidence>
<proteinExistence type="predicted"/>
<dbReference type="Proteomes" id="UP001632037">
    <property type="component" value="Unassembled WGS sequence"/>
</dbReference>
<keyword evidence="3" id="KW-1185">Reference proteome</keyword>
<protein>
    <submittedName>
        <fullName evidence="2">Uncharacterized protein</fullName>
    </submittedName>
</protein>
<gene>
    <name evidence="2" type="ORF">V7S43_010585</name>
</gene>
<sequence length="174" mass="19408">MHCKRVLLNDEVAAEERGVNLWDFSAKNSIQPPTETNSFADIISAFATLHKFAQEFYNPVTADFIATARDFMINYNDHAKSDPSMARLLTFWVNGKFILFRSRLATLGLEVAAQFTRSDDKLAALRDSQHLLASSVSSGKQRQHGQDRSQRSTKQGSGFIPPTVFNTPPKAEDG</sequence>
<feature type="region of interest" description="Disordered" evidence="1">
    <location>
        <begin position="133"/>
        <end position="174"/>
    </location>
</feature>
<comment type="caution">
    <text evidence="2">The sequence shown here is derived from an EMBL/GenBank/DDBJ whole genome shotgun (WGS) entry which is preliminary data.</text>
</comment>
<organism evidence="2 3">
    <name type="scientific">Phytophthora oleae</name>
    <dbReference type="NCBI Taxonomy" id="2107226"/>
    <lineage>
        <taxon>Eukaryota</taxon>
        <taxon>Sar</taxon>
        <taxon>Stramenopiles</taxon>
        <taxon>Oomycota</taxon>
        <taxon>Peronosporomycetes</taxon>
        <taxon>Peronosporales</taxon>
        <taxon>Peronosporaceae</taxon>
        <taxon>Phytophthora</taxon>
    </lineage>
</organism>
<dbReference type="EMBL" id="JBIMZQ010000024">
    <property type="protein sequence ID" value="KAL3664258.1"/>
    <property type="molecule type" value="Genomic_DNA"/>
</dbReference>
<evidence type="ECO:0000313" key="3">
    <source>
        <dbReference type="Proteomes" id="UP001632037"/>
    </source>
</evidence>
<reference evidence="2 3" key="1">
    <citation type="submission" date="2024-09" db="EMBL/GenBank/DDBJ databases">
        <title>Genome sequencing and assembly of Phytophthora oleae, isolate VK10A, causative agent of rot of olive drupes.</title>
        <authorList>
            <person name="Conti Taguali S."/>
            <person name="Riolo M."/>
            <person name="La Spada F."/>
            <person name="Cacciola S.O."/>
            <person name="Dionisio G."/>
        </authorList>
    </citation>
    <scope>NUCLEOTIDE SEQUENCE [LARGE SCALE GENOMIC DNA]</scope>
    <source>
        <strain evidence="2 3">VK10A</strain>
    </source>
</reference>